<feature type="transmembrane region" description="Helical" evidence="11">
    <location>
        <begin position="55"/>
        <end position="74"/>
    </location>
</feature>
<evidence type="ECO:0000256" key="4">
    <source>
        <dbReference type="ARBA" id="ARBA00022448"/>
    </source>
</evidence>
<evidence type="ECO:0000256" key="9">
    <source>
        <dbReference type="ARBA" id="ARBA00023010"/>
    </source>
</evidence>
<proteinExistence type="inferred from homology"/>
<evidence type="ECO:0000256" key="6">
    <source>
        <dbReference type="ARBA" id="ARBA00022692"/>
    </source>
</evidence>
<dbReference type="PRINTS" id="PR01651">
    <property type="entry name" value="SECGEXPORT"/>
</dbReference>
<comment type="caution">
    <text evidence="13">The sequence shown here is derived from an EMBL/GenBank/DDBJ whole genome shotgun (WGS) entry which is preliminary data.</text>
</comment>
<keyword evidence="14" id="KW-1185">Reference proteome</keyword>
<evidence type="ECO:0000313" key="14">
    <source>
        <dbReference type="Proteomes" id="UP001624684"/>
    </source>
</evidence>
<keyword evidence="6 11" id="KW-0812">Transmembrane</keyword>
<feature type="transmembrane region" description="Helical" evidence="11">
    <location>
        <begin position="6"/>
        <end position="23"/>
    </location>
</feature>
<feature type="compositionally biased region" description="Low complexity" evidence="12">
    <location>
        <begin position="96"/>
        <end position="110"/>
    </location>
</feature>
<dbReference type="RefSeq" id="WP_407069361.1">
    <property type="nucleotide sequence ID" value="NZ_JBJJXE010000012.1"/>
</dbReference>
<organism evidence="13 14">
    <name type="scientific">Moraxella oculi</name>
    <dbReference type="NCBI Taxonomy" id="2940516"/>
    <lineage>
        <taxon>Bacteria</taxon>
        <taxon>Pseudomonadati</taxon>
        <taxon>Pseudomonadota</taxon>
        <taxon>Gammaproteobacteria</taxon>
        <taxon>Moraxellales</taxon>
        <taxon>Moraxellaceae</taxon>
        <taxon>Moraxella</taxon>
    </lineage>
</organism>
<reference evidence="13 14" key="1">
    <citation type="submission" date="2024-11" db="EMBL/GenBank/DDBJ databases">
        <title>First Report of Moraxella oculi in Brazil in an Infectious Bovine Keratoconjunctivitis Outbreak.</title>
        <authorList>
            <person name="Carvalho C.V."/>
            <person name="Domingues R."/>
            <person name="Coutinho C."/>
            <person name="Honorio N.T.B.S."/>
            <person name="Faza D.R.L.R."/>
            <person name="Carvalho W.A."/>
            <person name="Machado A.B.F."/>
            <person name="Martins M.F."/>
            <person name="Gaspar E.B."/>
        </authorList>
    </citation>
    <scope>NUCLEOTIDE SEQUENCE [LARGE SCALE GENOMIC DNA]</scope>
    <source>
        <strain evidence="13 14">2117LE</strain>
    </source>
</reference>
<keyword evidence="7 11" id="KW-0653">Protein transport</keyword>
<evidence type="ECO:0000313" key="13">
    <source>
        <dbReference type="EMBL" id="MFL1732827.1"/>
    </source>
</evidence>
<dbReference type="PANTHER" id="PTHR34182">
    <property type="entry name" value="PROTEIN-EXPORT MEMBRANE PROTEIN SECG"/>
    <property type="match status" value="1"/>
</dbReference>
<keyword evidence="10 11" id="KW-0472">Membrane</keyword>
<sequence>MFTVLLALHIIIAILMVGFILLQHGKGADAGASFGAGAAGTVFGAAGSANFMTRATAILATIFFVTSIVLAWHAQQQAAEQRRLDIPVTHTAPMPTTLESSSTQSTESSP</sequence>
<evidence type="ECO:0000256" key="7">
    <source>
        <dbReference type="ARBA" id="ARBA00022927"/>
    </source>
</evidence>
<evidence type="ECO:0000256" key="5">
    <source>
        <dbReference type="ARBA" id="ARBA00022475"/>
    </source>
</evidence>
<evidence type="ECO:0000256" key="12">
    <source>
        <dbReference type="SAM" id="MobiDB-lite"/>
    </source>
</evidence>
<keyword evidence="8 11" id="KW-1133">Transmembrane helix</keyword>
<evidence type="ECO:0000256" key="11">
    <source>
        <dbReference type="RuleBase" id="RU365087"/>
    </source>
</evidence>
<comment type="function">
    <text evidence="11">Involved in protein export. Participates in an early event of protein translocation.</text>
</comment>
<evidence type="ECO:0000256" key="1">
    <source>
        <dbReference type="ARBA" id="ARBA00004651"/>
    </source>
</evidence>
<dbReference type="Proteomes" id="UP001624684">
    <property type="component" value="Unassembled WGS sequence"/>
</dbReference>
<dbReference type="PANTHER" id="PTHR34182:SF1">
    <property type="entry name" value="PROTEIN-EXPORT MEMBRANE PROTEIN SECG"/>
    <property type="match status" value="1"/>
</dbReference>
<dbReference type="NCBIfam" id="TIGR00810">
    <property type="entry name" value="secG"/>
    <property type="match status" value="1"/>
</dbReference>
<name>A0ABW8U8N3_9GAMM</name>
<protein>
    <recommendedName>
        <fullName evidence="3 11">Protein-export membrane protein SecG</fullName>
    </recommendedName>
</protein>
<keyword evidence="4 11" id="KW-0813">Transport</keyword>
<keyword evidence="9 11" id="KW-0811">Translocation</keyword>
<evidence type="ECO:0000256" key="10">
    <source>
        <dbReference type="ARBA" id="ARBA00023136"/>
    </source>
</evidence>
<gene>
    <name evidence="13" type="primary">secG</name>
    <name evidence="13" type="ORF">ACJHVH_07460</name>
</gene>
<comment type="similarity">
    <text evidence="2 11">Belongs to the SecG family.</text>
</comment>
<evidence type="ECO:0000256" key="3">
    <source>
        <dbReference type="ARBA" id="ARBA00017876"/>
    </source>
</evidence>
<evidence type="ECO:0000256" key="2">
    <source>
        <dbReference type="ARBA" id="ARBA00008445"/>
    </source>
</evidence>
<feature type="region of interest" description="Disordered" evidence="12">
    <location>
        <begin position="84"/>
        <end position="110"/>
    </location>
</feature>
<keyword evidence="5 11" id="KW-1003">Cell membrane</keyword>
<comment type="subcellular location">
    <subcellularLocation>
        <location evidence="1 11">Cell membrane</location>
        <topology evidence="1 11">Multi-pass membrane protein</topology>
    </subcellularLocation>
</comment>
<evidence type="ECO:0000256" key="8">
    <source>
        <dbReference type="ARBA" id="ARBA00022989"/>
    </source>
</evidence>
<accession>A0ABW8U8N3</accession>
<dbReference type="Pfam" id="PF03840">
    <property type="entry name" value="SecG"/>
    <property type="match status" value="1"/>
</dbReference>
<dbReference type="EMBL" id="JBJJXE010000012">
    <property type="protein sequence ID" value="MFL1732827.1"/>
    <property type="molecule type" value="Genomic_DNA"/>
</dbReference>
<dbReference type="InterPro" id="IPR004692">
    <property type="entry name" value="SecG"/>
</dbReference>